<keyword evidence="3" id="KW-1185">Reference proteome</keyword>
<evidence type="ECO:0000313" key="2">
    <source>
        <dbReference type="EMBL" id="KIV88226.1"/>
    </source>
</evidence>
<reference evidence="2 3" key="1">
    <citation type="submission" date="2015-01" db="EMBL/GenBank/DDBJ databases">
        <title>The Genome Sequence of Exophiala mesophila CBS40295.</title>
        <authorList>
            <consortium name="The Broad Institute Genomics Platform"/>
            <person name="Cuomo C."/>
            <person name="de Hoog S."/>
            <person name="Gorbushina A."/>
            <person name="Stielow B."/>
            <person name="Teixiera M."/>
            <person name="Abouelleil A."/>
            <person name="Chapman S.B."/>
            <person name="Priest M."/>
            <person name="Young S.K."/>
            <person name="Wortman J."/>
            <person name="Nusbaum C."/>
            <person name="Birren B."/>
        </authorList>
    </citation>
    <scope>NUCLEOTIDE SEQUENCE [LARGE SCALE GENOMIC DNA]</scope>
    <source>
        <strain evidence="2 3">CBS 40295</strain>
    </source>
</reference>
<feature type="transmembrane region" description="Helical" evidence="1">
    <location>
        <begin position="195"/>
        <end position="221"/>
    </location>
</feature>
<sequence length="258" mass="28611">MVHKVFLREYLFSVLVSMSKFLSPSGLVSSHHSLNLIAMAASFQHVNQDAEAGEEIWTDANQLHGLNPTVFQSSYAATAFCIQEPPGDNEQVDRRHPFPRFLPPNRGPAAPKPSILSPLLARNEPRQMQNRHVEFPTTQVGVSTVLNIPPSSLWLLAYLACLDAADVTIMTAIYLTLVLLTLFLGRHIIAHVLKFAAWFLLLSLLTIFNIGLVWLILLSIVHFPFLLPFYSVAACMTLFTGLFAYALVQAIQAARATS</sequence>
<dbReference type="AlphaFoldDB" id="A0A0D1XJ56"/>
<keyword evidence="1" id="KW-1133">Transmembrane helix</keyword>
<keyword evidence="1" id="KW-0472">Membrane</keyword>
<dbReference type="HOGENOM" id="CLU_1077818_0_0_1"/>
<dbReference type="EMBL" id="KN847526">
    <property type="protein sequence ID" value="KIV88226.1"/>
    <property type="molecule type" value="Genomic_DNA"/>
</dbReference>
<gene>
    <name evidence="2" type="ORF">PV10_09143</name>
</gene>
<dbReference type="GeneID" id="27326988"/>
<accession>A0A0D1XJ56</accession>
<keyword evidence="1" id="KW-0812">Transmembrane</keyword>
<dbReference type="Proteomes" id="UP000054302">
    <property type="component" value="Unassembled WGS sequence"/>
</dbReference>
<protein>
    <submittedName>
        <fullName evidence="2">Uncharacterized protein</fullName>
    </submittedName>
</protein>
<feature type="transmembrane region" description="Helical" evidence="1">
    <location>
        <begin position="153"/>
        <end position="183"/>
    </location>
</feature>
<name>A0A0D1XJ56_EXOME</name>
<organism evidence="2 3">
    <name type="scientific">Exophiala mesophila</name>
    <name type="common">Black yeast-like fungus</name>
    <dbReference type="NCBI Taxonomy" id="212818"/>
    <lineage>
        <taxon>Eukaryota</taxon>
        <taxon>Fungi</taxon>
        <taxon>Dikarya</taxon>
        <taxon>Ascomycota</taxon>
        <taxon>Pezizomycotina</taxon>
        <taxon>Eurotiomycetes</taxon>
        <taxon>Chaetothyriomycetidae</taxon>
        <taxon>Chaetothyriales</taxon>
        <taxon>Herpotrichiellaceae</taxon>
        <taxon>Exophiala</taxon>
    </lineage>
</organism>
<dbReference type="VEuPathDB" id="FungiDB:PV10_09143"/>
<evidence type="ECO:0000256" key="1">
    <source>
        <dbReference type="SAM" id="Phobius"/>
    </source>
</evidence>
<feature type="transmembrane region" description="Helical" evidence="1">
    <location>
        <begin position="227"/>
        <end position="248"/>
    </location>
</feature>
<dbReference type="RefSeq" id="XP_016219800.1">
    <property type="nucleotide sequence ID" value="XM_016374256.1"/>
</dbReference>
<proteinExistence type="predicted"/>
<evidence type="ECO:0000313" key="3">
    <source>
        <dbReference type="Proteomes" id="UP000054302"/>
    </source>
</evidence>